<evidence type="ECO:0000313" key="3">
    <source>
        <dbReference type="Proteomes" id="UP000479190"/>
    </source>
</evidence>
<organism evidence="2 3">
    <name type="scientific">Trichogramma brassicae</name>
    <dbReference type="NCBI Taxonomy" id="86971"/>
    <lineage>
        <taxon>Eukaryota</taxon>
        <taxon>Metazoa</taxon>
        <taxon>Ecdysozoa</taxon>
        <taxon>Arthropoda</taxon>
        <taxon>Hexapoda</taxon>
        <taxon>Insecta</taxon>
        <taxon>Pterygota</taxon>
        <taxon>Neoptera</taxon>
        <taxon>Endopterygota</taxon>
        <taxon>Hymenoptera</taxon>
        <taxon>Apocrita</taxon>
        <taxon>Proctotrupomorpha</taxon>
        <taxon>Chalcidoidea</taxon>
        <taxon>Trichogrammatidae</taxon>
        <taxon>Trichogramma</taxon>
    </lineage>
</organism>
<feature type="compositionally biased region" description="Basic residues" evidence="1">
    <location>
        <begin position="32"/>
        <end position="57"/>
    </location>
</feature>
<dbReference type="EMBL" id="CADCXV010000894">
    <property type="protein sequence ID" value="CAB0038167.1"/>
    <property type="molecule type" value="Genomic_DNA"/>
</dbReference>
<gene>
    <name evidence="2" type="ORF">TBRA_LOCUS9958</name>
</gene>
<evidence type="ECO:0000256" key="1">
    <source>
        <dbReference type="SAM" id="MobiDB-lite"/>
    </source>
</evidence>
<sequence>MKRRRREDYSDDEIASYSSSYSSSSETTPERSRKRRHKRSKHGSRKRERHVSRRRHRHDDSRSHDHGGRHRRTRSRSRSRSDSSQSSRGSEKPPKTTAKHQKTGNTRPGRGRKNRGHWAGTEVNRPRKHTVAPAAHRGKDRITNAVNRSNIKRRRAADTNTPSVAPLKVFFEIKTLKFVLIDLKSGGLHVIIEEEALHTIKTELHLQYNSRTIASLLFYLCVTSRSAHICRLTLTYRHRAQVKHKSLIFSGGGCSGGGKSAQRKTRLSSLSDCSCRAGACCST</sequence>
<dbReference type="Proteomes" id="UP000479190">
    <property type="component" value="Unassembled WGS sequence"/>
</dbReference>
<dbReference type="AlphaFoldDB" id="A0A6H5IRD5"/>
<accession>A0A6H5IRD5</accession>
<feature type="compositionally biased region" description="Low complexity" evidence="1">
    <location>
        <begin position="15"/>
        <end position="26"/>
    </location>
</feature>
<feature type="compositionally biased region" description="Basic residues" evidence="1">
    <location>
        <begin position="67"/>
        <end position="78"/>
    </location>
</feature>
<proteinExistence type="predicted"/>
<reference evidence="2 3" key="1">
    <citation type="submission" date="2020-02" db="EMBL/GenBank/DDBJ databases">
        <authorList>
            <person name="Ferguson B K."/>
        </authorList>
    </citation>
    <scope>NUCLEOTIDE SEQUENCE [LARGE SCALE GENOMIC DNA]</scope>
</reference>
<evidence type="ECO:0000313" key="2">
    <source>
        <dbReference type="EMBL" id="CAB0038167.1"/>
    </source>
</evidence>
<name>A0A6H5IRD5_9HYME</name>
<protein>
    <submittedName>
        <fullName evidence="2">Uncharacterized protein</fullName>
    </submittedName>
</protein>
<feature type="region of interest" description="Disordered" evidence="1">
    <location>
        <begin position="1"/>
        <end position="137"/>
    </location>
</feature>
<keyword evidence="3" id="KW-1185">Reference proteome</keyword>